<proteinExistence type="predicted"/>
<reference evidence="1 2" key="1">
    <citation type="submission" date="2021-08" db="EMBL/GenBank/DDBJ databases">
        <title>Collinsella faecalis sp. nov. isolated from swine faeces.</title>
        <authorList>
            <person name="Oh B.S."/>
            <person name="Lee J.H."/>
        </authorList>
    </citation>
    <scope>NUCLEOTIDE SEQUENCE [LARGE SCALE GENOMIC DNA]</scope>
    <source>
        <strain evidence="1 2">AGMB00827</strain>
    </source>
</reference>
<keyword evidence="2" id="KW-1185">Reference proteome</keyword>
<dbReference type="EMBL" id="JAIMFO010000005">
    <property type="protein sequence ID" value="MBY4797306.1"/>
    <property type="molecule type" value="Genomic_DNA"/>
</dbReference>
<name>A0ABS7MIW4_9ACTN</name>
<sequence length="123" mass="13124">MGDSIIEGLDEAFPVLFAVLASKYNLGLEHAPEIVDVVLAAPVVIGEGIEGRVEVVEHGDALEVFGLLCLDVECLGDACNDLLPACVLDALVKEAEDGERINIAQLIRLELGQLHSNRFIDGC</sequence>
<accession>A0ABS7MIW4</accession>
<organism evidence="1 2">
    <name type="scientific">Collinsella ureilytica</name>
    <dbReference type="NCBI Taxonomy" id="2869515"/>
    <lineage>
        <taxon>Bacteria</taxon>
        <taxon>Bacillati</taxon>
        <taxon>Actinomycetota</taxon>
        <taxon>Coriobacteriia</taxon>
        <taxon>Coriobacteriales</taxon>
        <taxon>Coriobacteriaceae</taxon>
        <taxon>Collinsella</taxon>
    </lineage>
</organism>
<gene>
    <name evidence="1" type="ORF">K6V98_02860</name>
</gene>
<dbReference type="Proteomes" id="UP000700908">
    <property type="component" value="Unassembled WGS sequence"/>
</dbReference>
<dbReference type="RefSeq" id="WP_222199075.1">
    <property type="nucleotide sequence ID" value="NZ_JAIMFO010000005.1"/>
</dbReference>
<protein>
    <submittedName>
        <fullName evidence="1">Uncharacterized protein</fullName>
    </submittedName>
</protein>
<comment type="caution">
    <text evidence="1">The sequence shown here is derived from an EMBL/GenBank/DDBJ whole genome shotgun (WGS) entry which is preliminary data.</text>
</comment>
<evidence type="ECO:0000313" key="2">
    <source>
        <dbReference type="Proteomes" id="UP000700908"/>
    </source>
</evidence>
<evidence type="ECO:0000313" key="1">
    <source>
        <dbReference type="EMBL" id="MBY4797306.1"/>
    </source>
</evidence>